<evidence type="ECO:0000313" key="6">
    <source>
        <dbReference type="EMBL" id="MBD2869447.1"/>
    </source>
</evidence>
<evidence type="ECO:0000256" key="1">
    <source>
        <dbReference type="ARBA" id="ARBA00023015"/>
    </source>
</evidence>
<dbReference type="PANTHER" id="PTHR43280">
    <property type="entry name" value="ARAC-FAMILY TRANSCRIPTIONAL REGULATOR"/>
    <property type="match status" value="1"/>
</dbReference>
<evidence type="ECO:0000313" key="7">
    <source>
        <dbReference type="Proteomes" id="UP000632125"/>
    </source>
</evidence>
<dbReference type="GO" id="GO:0000155">
    <property type="term" value="F:phosphorelay sensor kinase activity"/>
    <property type="evidence" value="ECO:0007669"/>
    <property type="project" value="InterPro"/>
</dbReference>
<dbReference type="SUPFAM" id="SSF46689">
    <property type="entry name" value="Homeodomain-like"/>
    <property type="match status" value="2"/>
</dbReference>
<proteinExistence type="predicted"/>
<keyword evidence="3" id="KW-0804">Transcription</keyword>
<dbReference type="InterPro" id="IPR018060">
    <property type="entry name" value="HTH_AraC"/>
</dbReference>
<protein>
    <submittedName>
        <fullName evidence="6">Helix-turn-helix domain-containing protein</fullName>
    </submittedName>
</protein>
<dbReference type="PRINTS" id="PR00032">
    <property type="entry name" value="HTHARAC"/>
</dbReference>
<feature type="domain" description="HTH araC/xylS-type" evidence="5">
    <location>
        <begin position="124"/>
        <end position="222"/>
    </location>
</feature>
<gene>
    <name evidence="6" type="ORF">IDH41_12730</name>
</gene>
<organism evidence="6 7">
    <name type="scientific">Paenibacillus arenilitoris</name>
    <dbReference type="NCBI Taxonomy" id="2772299"/>
    <lineage>
        <taxon>Bacteria</taxon>
        <taxon>Bacillati</taxon>
        <taxon>Bacillota</taxon>
        <taxon>Bacilli</taxon>
        <taxon>Bacillales</taxon>
        <taxon>Paenibacillaceae</taxon>
        <taxon>Paenibacillus</taxon>
    </lineage>
</organism>
<keyword evidence="2" id="KW-0238">DNA-binding</keyword>
<dbReference type="PROSITE" id="PS01124">
    <property type="entry name" value="HTH_ARAC_FAMILY_2"/>
    <property type="match status" value="1"/>
</dbReference>
<keyword evidence="7" id="KW-1185">Reference proteome</keyword>
<sequence length="227" mass="26436">MGNKEAVIAFTQDLSQYCRYTTRTETAMTDMREELRLIRNYLEIHKLREMSRTVTCCYQATRNSSTRRRQWSYNLEVYYEAGCRGRIDRDAPRARRGVSRGKHNRAAAPEQGSPDSDRAPSLSGKVRQFVEGSLERDLSLQLLSDALGFHPAYLSKAFKAETGETLSDYLLKRRMEHAVVLLKKTGYKIYEVSEKAGYQTTHHFIKQFKRFYGITPQQYRNRQIGRN</sequence>
<evidence type="ECO:0000259" key="5">
    <source>
        <dbReference type="PROSITE" id="PS01124"/>
    </source>
</evidence>
<dbReference type="InterPro" id="IPR018062">
    <property type="entry name" value="HTH_AraC-typ_CS"/>
</dbReference>
<dbReference type="Proteomes" id="UP000632125">
    <property type="component" value="Unassembled WGS sequence"/>
</dbReference>
<dbReference type="Pfam" id="PF12833">
    <property type="entry name" value="HTH_18"/>
    <property type="match status" value="1"/>
</dbReference>
<reference evidence="6" key="1">
    <citation type="submission" date="2020-09" db="EMBL/GenBank/DDBJ databases">
        <title>A novel bacterium of genus Paenibacillus, isolated from South China Sea.</title>
        <authorList>
            <person name="Huang H."/>
            <person name="Mo K."/>
            <person name="Hu Y."/>
        </authorList>
    </citation>
    <scope>NUCLEOTIDE SEQUENCE</scope>
    <source>
        <strain evidence="6">IB182493</strain>
    </source>
</reference>
<accession>A0A927H6F3</accession>
<dbReference type="EMBL" id="JACXIY010000015">
    <property type="protein sequence ID" value="MBD2869447.1"/>
    <property type="molecule type" value="Genomic_DNA"/>
</dbReference>
<dbReference type="Pfam" id="PF06580">
    <property type="entry name" value="His_kinase"/>
    <property type="match status" value="1"/>
</dbReference>
<dbReference type="PROSITE" id="PS00041">
    <property type="entry name" value="HTH_ARAC_FAMILY_1"/>
    <property type="match status" value="1"/>
</dbReference>
<evidence type="ECO:0000256" key="2">
    <source>
        <dbReference type="ARBA" id="ARBA00023125"/>
    </source>
</evidence>
<evidence type="ECO:0000256" key="3">
    <source>
        <dbReference type="ARBA" id="ARBA00023163"/>
    </source>
</evidence>
<feature type="region of interest" description="Disordered" evidence="4">
    <location>
        <begin position="90"/>
        <end position="122"/>
    </location>
</feature>
<keyword evidence="1" id="KW-0805">Transcription regulation</keyword>
<dbReference type="PANTHER" id="PTHR43280:SF10">
    <property type="entry name" value="REGULATORY PROTEIN POCR"/>
    <property type="match status" value="1"/>
</dbReference>
<dbReference type="AlphaFoldDB" id="A0A927H6F3"/>
<dbReference type="GO" id="GO:0016020">
    <property type="term" value="C:membrane"/>
    <property type="evidence" value="ECO:0007669"/>
    <property type="project" value="InterPro"/>
</dbReference>
<dbReference type="SMART" id="SM00342">
    <property type="entry name" value="HTH_ARAC"/>
    <property type="match status" value="1"/>
</dbReference>
<dbReference type="GO" id="GO:0003700">
    <property type="term" value="F:DNA-binding transcription factor activity"/>
    <property type="evidence" value="ECO:0007669"/>
    <property type="project" value="InterPro"/>
</dbReference>
<dbReference type="InterPro" id="IPR020449">
    <property type="entry name" value="Tscrpt_reg_AraC-type_HTH"/>
</dbReference>
<evidence type="ECO:0000256" key="4">
    <source>
        <dbReference type="SAM" id="MobiDB-lite"/>
    </source>
</evidence>
<dbReference type="InterPro" id="IPR010559">
    <property type="entry name" value="Sig_transdc_His_kin_internal"/>
</dbReference>
<feature type="compositionally biased region" description="Basic residues" evidence="4">
    <location>
        <begin position="94"/>
        <end position="105"/>
    </location>
</feature>
<name>A0A927H6F3_9BACL</name>
<dbReference type="Gene3D" id="1.10.10.60">
    <property type="entry name" value="Homeodomain-like"/>
    <property type="match status" value="2"/>
</dbReference>
<dbReference type="RefSeq" id="WP_190861568.1">
    <property type="nucleotide sequence ID" value="NZ_JACXIY010000015.1"/>
</dbReference>
<dbReference type="GO" id="GO:0043565">
    <property type="term" value="F:sequence-specific DNA binding"/>
    <property type="evidence" value="ECO:0007669"/>
    <property type="project" value="InterPro"/>
</dbReference>
<dbReference type="InterPro" id="IPR009057">
    <property type="entry name" value="Homeodomain-like_sf"/>
</dbReference>
<comment type="caution">
    <text evidence="6">The sequence shown here is derived from an EMBL/GenBank/DDBJ whole genome shotgun (WGS) entry which is preliminary data.</text>
</comment>